<sequence length="358" mass="38906">MTDSQPPVPQPRGAHLVGSITLPDAESTFRAAAEYLGDRLRRIPDGEVGDRFHWIAFQPDRLGSAEGLERVGDEPVRVKHLDVRPLRIADGVDPATLLLPPLGYAEAALDSWGVFRRLRDDGVIPAGTRFQVSLPTPAAVVGAFVVPADRAAFEPVYERALVGELEQILAAIPHDSLAIQWDTAVEFGLIESGGYEDRYGGAFRSWFGEVWAGVIERAVRQASLVPEDVELGYHLCYGDAGEKHFVEPTDTAHLARFATELLARAPRPVTWLHLPVPIERDDEAYTAPLADLRLPAGTELYLGLVHREDGVEGATRRIAAALRSVPAFGVATECGMGRAPEDAIAPLLATHRDVTAAW</sequence>
<dbReference type="RefSeq" id="WP_188666135.1">
    <property type="nucleotide sequence ID" value="NZ_BMJI01000002.1"/>
</dbReference>
<dbReference type="Gene3D" id="3.20.20.210">
    <property type="match status" value="1"/>
</dbReference>
<evidence type="ECO:0000313" key="1">
    <source>
        <dbReference type="EMBL" id="GGC82032.1"/>
    </source>
</evidence>
<protein>
    <recommendedName>
        <fullName evidence="3">Uroporphyrinogen decarboxylase (URO-D) domain-containing protein</fullName>
    </recommendedName>
</protein>
<evidence type="ECO:0008006" key="3">
    <source>
        <dbReference type="Google" id="ProtNLM"/>
    </source>
</evidence>
<dbReference type="InterPro" id="IPR038071">
    <property type="entry name" value="UROD/MetE-like_sf"/>
</dbReference>
<reference evidence="2" key="1">
    <citation type="journal article" date="2019" name="Int. J. Syst. Evol. Microbiol.">
        <title>The Global Catalogue of Microorganisms (GCM) 10K type strain sequencing project: providing services to taxonomists for standard genome sequencing and annotation.</title>
        <authorList>
            <consortium name="The Broad Institute Genomics Platform"/>
            <consortium name="The Broad Institute Genome Sequencing Center for Infectious Disease"/>
            <person name="Wu L."/>
            <person name="Ma J."/>
        </authorList>
    </citation>
    <scope>NUCLEOTIDE SEQUENCE [LARGE SCALE GENOMIC DNA]</scope>
    <source>
        <strain evidence="2">CGMCC 1.15480</strain>
    </source>
</reference>
<keyword evidence="2" id="KW-1185">Reference proteome</keyword>
<comment type="caution">
    <text evidence="1">The sequence shown here is derived from an EMBL/GenBank/DDBJ whole genome shotgun (WGS) entry which is preliminary data.</text>
</comment>
<dbReference type="EMBL" id="BMJI01000002">
    <property type="protein sequence ID" value="GGC82032.1"/>
    <property type="molecule type" value="Genomic_DNA"/>
</dbReference>
<organism evidence="1 2">
    <name type="scientific">Tersicoccus solisilvae</name>
    <dbReference type="NCBI Taxonomy" id="1882339"/>
    <lineage>
        <taxon>Bacteria</taxon>
        <taxon>Bacillati</taxon>
        <taxon>Actinomycetota</taxon>
        <taxon>Actinomycetes</taxon>
        <taxon>Micrococcales</taxon>
        <taxon>Micrococcaceae</taxon>
        <taxon>Tersicoccus</taxon>
    </lineage>
</organism>
<accession>A0ABQ1NQC5</accession>
<evidence type="ECO:0000313" key="2">
    <source>
        <dbReference type="Proteomes" id="UP000597761"/>
    </source>
</evidence>
<name>A0ABQ1NQC5_9MICC</name>
<proteinExistence type="predicted"/>
<gene>
    <name evidence="1" type="ORF">GCM10011512_05950</name>
</gene>
<dbReference type="Proteomes" id="UP000597761">
    <property type="component" value="Unassembled WGS sequence"/>
</dbReference>
<dbReference type="SUPFAM" id="SSF51726">
    <property type="entry name" value="UROD/MetE-like"/>
    <property type="match status" value="1"/>
</dbReference>